<evidence type="ECO:0000313" key="2">
    <source>
        <dbReference type="EMBL" id="MFC0626751.1"/>
    </source>
</evidence>
<comment type="caution">
    <text evidence="2">The sequence shown here is derived from an EMBL/GenBank/DDBJ whole genome shotgun (WGS) entry which is preliminary data.</text>
</comment>
<evidence type="ECO:0000313" key="3">
    <source>
        <dbReference type="Proteomes" id="UP001589890"/>
    </source>
</evidence>
<protein>
    <submittedName>
        <fullName evidence="2">DUF1345 domain-containing protein</fullName>
    </submittedName>
</protein>
<keyword evidence="1" id="KW-1133">Transmembrane helix</keyword>
<accession>A0ABV6QRX3</accession>
<feature type="transmembrane region" description="Helical" evidence="1">
    <location>
        <begin position="108"/>
        <end position="127"/>
    </location>
</feature>
<dbReference type="RefSeq" id="WP_380050720.1">
    <property type="nucleotide sequence ID" value="NZ_JBHLTC010000029.1"/>
</dbReference>
<dbReference type="EMBL" id="JBHLTC010000029">
    <property type="protein sequence ID" value="MFC0626751.1"/>
    <property type="molecule type" value="Genomic_DNA"/>
</dbReference>
<feature type="transmembrane region" description="Helical" evidence="1">
    <location>
        <begin position="181"/>
        <end position="205"/>
    </location>
</feature>
<feature type="transmembrane region" description="Helical" evidence="1">
    <location>
        <begin position="37"/>
        <end position="55"/>
    </location>
</feature>
<feature type="transmembrane region" description="Helical" evidence="1">
    <location>
        <begin position="75"/>
        <end position="96"/>
    </location>
</feature>
<sequence length="208" mass="22874">MPKVLSGMSTVLDAGLLALGLYILFWVPQPRMNSALLVWNVLALVYLAVRLVRSFRLSPIDLAGWLNGPLAWRRARFVFTLLTSLIGIGCGLDIVATSNEDEVDVARLLGAAAVVVLAWFILHFGYAERYALVYRRLAPDRSLVFPGTEVPAYLDFVYFAFTTGCSFAASDVEVRNRATRILVLTHSVLSFFYNTAILGIAVGVISGR</sequence>
<reference evidence="2 3" key="1">
    <citation type="submission" date="2024-09" db="EMBL/GenBank/DDBJ databases">
        <authorList>
            <person name="Sun Q."/>
            <person name="Mori K."/>
        </authorList>
    </citation>
    <scope>NUCLEOTIDE SEQUENCE [LARGE SCALE GENOMIC DNA]</scope>
    <source>
        <strain evidence="2 3">CGMCC 1.15906</strain>
    </source>
</reference>
<keyword evidence="1" id="KW-0472">Membrane</keyword>
<dbReference type="InterPro" id="IPR009781">
    <property type="entry name" value="DUF1345"/>
</dbReference>
<proteinExistence type="predicted"/>
<dbReference type="Proteomes" id="UP001589890">
    <property type="component" value="Unassembled WGS sequence"/>
</dbReference>
<keyword evidence="3" id="KW-1185">Reference proteome</keyword>
<dbReference type="Pfam" id="PF07077">
    <property type="entry name" value="DUF1345"/>
    <property type="match status" value="1"/>
</dbReference>
<keyword evidence="1" id="KW-0812">Transmembrane</keyword>
<feature type="transmembrane region" description="Helical" evidence="1">
    <location>
        <begin position="6"/>
        <end position="25"/>
    </location>
</feature>
<gene>
    <name evidence="2" type="ORF">ACFFGN_21905</name>
</gene>
<name>A0ABV6QRX3_9ACTN</name>
<evidence type="ECO:0000256" key="1">
    <source>
        <dbReference type="SAM" id="Phobius"/>
    </source>
</evidence>
<organism evidence="2 3">
    <name type="scientific">Kribbella deserti</name>
    <dbReference type="NCBI Taxonomy" id="1926257"/>
    <lineage>
        <taxon>Bacteria</taxon>
        <taxon>Bacillati</taxon>
        <taxon>Actinomycetota</taxon>
        <taxon>Actinomycetes</taxon>
        <taxon>Propionibacteriales</taxon>
        <taxon>Kribbellaceae</taxon>
        <taxon>Kribbella</taxon>
    </lineage>
</organism>